<dbReference type="PROSITE" id="PS00671">
    <property type="entry name" value="D_2_HYDROXYACID_DH_3"/>
    <property type="match status" value="1"/>
</dbReference>
<comment type="similarity">
    <text evidence="1 4">Belongs to the D-isomer specific 2-hydroxyacid dehydrogenase family.</text>
</comment>
<dbReference type="GO" id="GO:0016618">
    <property type="term" value="F:hydroxypyruvate reductase [NAD(P)H] activity"/>
    <property type="evidence" value="ECO:0007669"/>
    <property type="project" value="TreeGrafter"/>
</dbReference>
<dbReference type="Pfam" id="PF02826">
    <property type="entry name" value="2-Hacid_dh_C"/>
    <property type="match status" value="1"/>
</dbReference>
<dbReference type="PROSITE" id="PS00065">
    <property type="entry name" value="D_2_HYDROXYACID_DH_1"/>
    <property type="match status" value="1"/>
</dbReference>
<dbReference type="SUPFAM" id="SSF51735">
    <property type="entry name" value="NAD(P)-binding Rossmann-fold domains"/>
    <property type="match status" value="1"/>
</dbReference>
<keyword evidence="3" id="KW-0520">NAD</keyword>
<dbReference type="InterPro" id="IPR029753">
    <property type="entry name" value="D-isomer_DH_CS"/>
</dbReference>
<dbReference type="AlphaFoldDB" id="A0A3G6JHM0"/>
<dbReference type="Pfam" id="PF00389">
    <property type="entry name" value="2-Hacid_dh"/>
    <property type="match status" value="1"/>
</dbReference>
<evidence type="ECO:0000259" key="5">
    <source>
        <dbReference type="Pfam" id="PF00389"/>
    </source>
</evidence>
<name>A0A3G6JHM0_LACDL</name>
<dbReference type="InterPro" id="IPR050223">
    <property type="entry name" value="D-isomer_2-hydroxyacid_DH"/>
</dbReference>
<feature type="domain" description="D-isomer specific 2-hydroxyacid dehydrogenase NAD-binding" evidence="6">
    <location>
        <begin position="112"/>
        <end position="285"/>
    </location>
</feature>
<evidence type="ECO:0000313" key="7">
    <source>
        <dbReference type="EMBL" id="AZA16120.1"/>
    </source>
</evidence>
<dbReference type="SUPFAM" id="SSF52283">
    <property type="entry name" value="Formate/glycerate dehydrogenase catalytic domain-like"/>
    <property type="match status" value="1"/>
</dbReference>
<protein>
    <submittedName>
        <fullName evidence="7">Hydroxyacid dehydrogenase</fullName>
    </submittedName>
</protein>
<dbReference type="PANTHER" id="PTHR10996">
    <property type="entry name" value="2-HYDROXYACID DEHYDROGENASE-RELATED"/>
    <property type="match status" value="1"/>
</dbReference>
<reference evidence="7" key="1">
    <citation type="submission" date="2018-07" db="EMBL/GenBank/DDBJ databases">
        <authorList>
            <person name="Somerville V."/>
        </authorList>
    </citation>
    <scope>NUCLEOTIDE SEQUENCE</scope>
    <source>
        <strain evidence="7">NWC_2_2</strain>
    </source>
</reference>
<dbReference type="GO" id="GO:0030267">
    <property type="term" value="F:glyoxylate reductase (NADPH) activity"/>
    <property type="evidence" value="ECO:0007669"/>
    <property type="project" value="TreeGrafter"/>
</dbReference>
<accession>A0A3G6JHM0</accession>
<dbReference type="FunFam" id="3.40.50.720:FF:000203">
    <property type="entry name" value="D-3-phosphoglycerate dehydrogenase (SerA)"/>
    <property type="match status" value="1"/>
</dbReference>
<dbReference type="InterPro" id="IPR029752">
    <property type="entry name" value="D-isomer_DH_CS1"/>
</dbReference>
<dbReference type="RefSeq" id="WP_016396623.1">
    <property type="nucleotide sequence ID" value="NZ_JAJNTC010000001.1"/>
</dbReference>
<proteinExistence type="inferred from homology"/>
<dbReference type="Gene3D" id="3.40.50.720">
    <property type="entry name" value="NAD(P)-binding Rossmann-like Domain"/>
    <property type="match status" value="2"/>
</dbReference>
<dbReference type="InterPro" id="IPR036291">
    <property type="entry name" value="NAD(P)-bd_dom_sf"/>
</dbReference>
<dbReference type="CDD" id="cd12161">
    <property type="entry name" value="GDH_like_1"/>
    <property type="match status" value="1"/>
</dbReference>
<evidence type="ECO:0000256" key="1">
    <source>
        <dbReference type="ARBA" id="ARBA00005854"/>
    </source>
</evidence>
<dbReference type="InterPro" id="IPR006139">
    <property type="entry name" value="D-isomer_2_OHA_DH_cat_dom"/>
</dbReference>
<evidence type="ECO:0000256" key="2">
    <source>
        <dbReference type="ARBA" id="ARBA00023002"/>
    </source>
</evidence>
<dbReference type="GO" id="GO:0051287">
    <property type="term" value="F:NAD binding"/>
    <property type="evidence" value="ECO:0007669"/>
    <property type="project" value="InterPro"/>
</dbReference>
<dbReference type="EMBL" id="CP031023">
    <property type="protein sequence ID" value="AZA16120.1"/>
    <property type="molecule type" value="Genomic_DNA"/>
</dbReference>
<dbReference type="GO" id="GO:0005829">
    <property type="term" value="C:cytosol"/>
    <property type="evidence" value="ECO:0007669"/>
    <property type="project" value="TreeGrafter"/>
</dbReference>
<evidence type="ECO:0000256" key="3">
    <source>
        <dbReference type="ARBA" id="ARBA00023027"/>
    </source>
</evidence>
<dbReference type="InterPro" id="IPR006140">
    <property type="entry name" value="D-isomer_DH_NAD-bd"/>
</dbReference>
<sequence>MKIVLLEPLGISQESLDKLAEKLTKQGHEFTAYDSFSTDTEELKKRSEGADALIIANHPLPGEVIRADKNLKFISVAFVGIDHVDLEACKEKKIKISNTGGYCNDAVAELAIGLTLDCLRNISTGNEAVQAGEGKGGLQGHELVGKTVGIVGTGAIGCRTAEIFKAFGCKLIGYSRSQKAAALDLGLEYKSLDEVMGEADIVSIHTPLTPETKGLIGKKEIGEMKEGAILINTARGPVVDTEALAAELKEGRIKAGLDVFDQDPPLPADYPLIGVPNLVCSPHVGFDTKESIDRRAEMAFENVTAWLNGQQIRTMR</sequence>
<gene>
    <name evidence="7" type="ORF">DQL93_05965</name>
</gene>
<evidence type="ECO:0000259" key="6">
    <source>
        <dbReference type="Pfam" id="PF02826"/>
    </source>
</evidence>
<evidence type="ECO:0000256" key="4">
    <source>
        <dbReference type="RuleBase" id="RU003719"/>
    </source>
</evidence>
<feature type="domain" description="D-isomer specific 2-hydroxyacid dehydrogenase catalytic" evidence="5">
    <location>
        <begin position="12"/>
        <end position="312"/>
    </location>
</feature>
<dbReference type="PANTHER" id="PTHR10996:SF178">
    <property type="entry name" value="2-HYDROXYACID DEHYDROGENASE YGL185C-RELATED"/>
    <property type="match status" value="1"/>
</dbReference>
<organism evidence="7">
    <name type="scientific">Lactobacillus delbrueckii subsp. lactis</name>
    <dbReference type="NCBI Taxonomy" id="29397"/>
    <lineage>
        <taxon>Bacteria</taxon>
        <taxon>Bacillati</taxon>
        <taxon>Bacillota</taxon>
        <taxon>Bacilli</taxon>
        <taxon>Lactobacillales</taxon>
        <taxon>Lactobacillaceae</taxon>
        <taxon>Lactobacillus</taxon>
    </lineage>
</organism>
<keyword evidence="2 4" id="KW-0560">Oxidoreductase</keyword>